<proteinExistence type="predicted"/>
<evidence type="ECO:0000313" key="1">
    <source>
        <dbReference type="EMBL" id="SEM25424.1"/>
    </source>
</evidence>
<evidence type="ECO:0008006" key="3">
    <source>
        <dbReference type="Google" id="ProtNLM"/>
    </source>
</evidence>
<dbReference type="RefSeq" id="WP_139198250.1">
    <property type="nucleotide sequence ID" value="NZ_FOBS01000008.1"/>
</dbReference>
<sequence>MEPLKLGEETERKKHQQSIEDLCRLLEMPMEKISAAYAQELEMMRHTAKIKEFLPILVSRKVKSFLRRP</sequence>
<keyword evidence="2" id="KW-1185">Reference proteome</keyword>
<gene>
    <name evidence="1" type="ORF">SAMN04489760_10831</name>
</gene>
<accession>A0A1H7WVL5</accession>
<protein>
    <recommendedName>
        <fullName evidence="3">DUF3562 domain-containing protein</fullName>
    </recommendedName>
</protein>
<dbReference type="AlphaFoldDB" id="A0A1H7WVL5"/>
<name>A0A1H7WVL5_9BACT</name>
<organism evidence="1 2">
    <name type="scientific">Syntrophus gentianae</name>
    <dbReference type="NCBI Taxonomy" id="43775"/>
    <lineage>
        <taxon>Bacteria</taxon>
        <taxon>Pseudomonadati</taxon>
        <taxon>Thermodesulfobacteriota</taxon>
        <taxon>Syntrophia</taxon>
        <taxon>Syntrophales</taxon>
        <taxon>Syntrophaceae</taxon>
        <taxon>Syntrophus</taxon>
    </lineage>
</organism>
<evidence type="ECO:0000313" key="2">
    <source>
        <dbReference type="Proteomes" id="UP000198744"/>
    </source>
</evidence>
<dbReference type="EMBL" id="FOBS01000008">
    <property type="protein sequence ID" value="SEM25424.1"/>
    <property type="molecule type" value="Genomic_DNA"/>
</dbReference>
<reference evidence="1 2" key="1">
    <citation type="submission" date="2016-10" db="EMBL/GenBank/DDBJ databases">
        <authorList>
            <person name="de Groot N.N."/>
        </authorList>
    </citation>
    <scope>NUCLEOTIDE SEQUENCE [LARGE SCALE GENOMIC DNA]</scope>
    <source>
        <strain evidence="1 2">DSM 8423</strain>
    </source>
</reference>
<dbReference type="Proteomes" id="UP000198744">
    <property type="component" value="Unassembled WGS sequence"/>
</dbReference>